<dbReference type="SUPFAM" id="SSF54534">
    <property type="entry name" value="FKBP-like"/>
    <property type="match status" value="1"/>
</dbReference>
<gene>
    <name evidence="8" type="ORF">AAK873_10655</name>
</gene>
<comment type="similarity">
    <text evidence="2 6">Belongs to the FKBP-type PPIase family.</text>
</comment>
<dbReference type="InterPro" id="IPR001179">
    <property type="entry name" value="PPIase_FKBP_dom"/>
</dbReference>
<proteinExistence type="inferred from homology"/>
<evidence type="ECO:0000256" key="2">
    <source>
        <dbReference type="ARBA" id="ARBA00006577"/>
    </source>
</evidence>
<organism evidence="8 9">
    <name type="scientific">Heminiphilus faecis</name>
    <dbReference type="NCBI Taxonomy" id="2601703"/>
    <lineage>
        <taxon>Bacteria</taxon>
        <taxon>Pseudomonadati</taxon>
        <taxon>Bacteroidota</taxon>
        <taxon>Bacteroidia</taxon>
        <taxon>Bacteroidales</taxon>
        <taxon>Muribaculaceae</taxon>
        <taxon>Heminiphilus</taxon>
    </lineage>
</organism>
<feature type="domain" description="PPIase FKBP-type" evidence="7">
    <location>
        <begin position="84"/>
        <end position="170"/>
    </location>
</feature>
<evidence type="ECO:0000256" key="6">
    <source>
        <dbReference type="RuleBase" id="RU003915"/>
    </source>
</evidence>
<accession>A0ABV4CYK6</accession>
<sequence length="175" mass="19994">MKKFPIITFFVIAIVTLISCKDDNNLDDYKEWRNLNNNWLAEIELSSGSYYSKVVPSYDKGQYVLMHWFNDRNSTAGNLKPYYTSTVAVKYIGRLYNNEAFDSSYLAPDSLFKTKVNSVIPGWTIALQEMHVGDSVEVIIPYQSAYGTSGTGKILPFSNLKFNIKLVDITNWETK</sequence>
<dbReference type="GO" id="GO:0003755">
    <property type="term" value="F:peptidyl-prolyl cis-trans isomerase activity"/>
    <property type="evidence" value="ECO:0007669"/>
    <property type="project" value="UniProtKB-EC"/>
</dbReference>
<dbReference type="Proteomes" id="UP001565200">
    <property type="component" value="Unassembled WGS sequence"/>
</dbReference>
<evidence type="ECO:0000313" key="9">
    <source>
        <dbReference type="Proteomes" id="UP001565200"/>
    </source>
</evidence>
<dbReference type="InterPro" id="IPR046357">
    <property type="entry name" value="PPIase_dom_sf"/>
</dbReference>
<dbReference type="PROSITE" id="PS51257">
    <property type="entry name" value="PROKAR_LIPOPROTEIN"/>
    <property type="match status" value="1"/>
</dbReference>
<dbReference type="Gene3D" id="3.10.50.40">
    <property type="match status" value="1"/>
</dbReference>
<keyword evidence="3 5" id="KW-0697">Rotamase</keyword>
<protein>
    <recommendedName>
        <fullName evidence="6">Peptidyl-prolyl cis-trans isomerase</fullName>
        <ecNumber evidence="6">5.2.1.8</ecNumber>
    </recommendedName>
</protein>
<dbReference type="EMBL" id="JBCLPP010000031">
    <property type="protein sequence ID" value="MEY8246072.1"/>
    <property type="molecule type" value="Genomic_DNA"/>
</dbReference>
<dbReference type="PROSITE" id="PS50059">
    <property type="entry name" value="FKBP_PPIASE"/>
    <property type="match status" value="1"/>
</dbReference>
<evidence type="ECO:0000256" key="1">
    <source>
        <dbReference type="ARBA" id="ARBA00000971"/>
    </source>
</evidence>
<dbReference type="RefSeq" id="WP_121700004.1">
    <property type="nucleotide sequence ID" value="NZ_JBCLPP010000031.1"/>
</dbReference>
<dbReference type="EC" id="5.2.1.8" evidence="6"/>
<comment type="caution">
    <text evidence="8">The sequence shown here is derived from an EMBL/GenBank/DDBJ whole genome shotgun (WGS) entry which is preliminary data.</text>
</comment>
<name>A0ABV4CYK6_9BACT</name>
<dbReference type="PANTHER" id="PTHR43811:SF19">
    <property type="entry name" value="39 KDA FK506-BINDING NUCLEAR PROTEIN"/>
    <property type="match status" value="1"/>
</dbReference>
<dbReference type="Pfam" id="PF00254">
    <property type="entry name" value="FKBP_C"/>
    <property type="match status" value="1"/>
</dbReference>
<reference evidence="8 9" key="1">
    <citation type="submission" date="2024-03" db="EMBL/GenBank/DDBJ databases">
        <title>Mouse gut bacterial collection (mGBC) of GemPharmatech.</title>
        <authorList>
            <person name="He Y."/>
            <person name="Dong L."/>
            <person name="Wu D."/>
            <person name="Gao X."/>
            <person name="Lin Z."/>
        </authorList>
    </citation>
    <scope>NUCLEOTIDE SEQUENCE [LARGE SCALE GENOMIC DNA]</scope>
    <source>
        <strain evidence="8 9">54-13</strain>
    </source>
</reference>
<evidence type="ECO:0000259" key="7">
    <source>
        <dbReference type="PROSITE" id="PS50059"/>
    </source>
</evidence>
<evidence type="ECO:0000256" key="3">
    <source>
        <dbReference type="ARBA" id="ARBA00023110"/>
    </source>
</evidence>
<keyword evidence="9" id="KW-1185">Reference proteome</keyword>
<evidence type="ECO:0000313" key="8">
    <source>
        <dbReference type="EMBL" id="MEY8246072.1"/>
    </source>
</evidence>
<evidence type="ECO:0000256" key="5">
    <source>
        <dbReference type="PROSITE-ProRule" id="PRU00277"/>
    </source>
</evidence>
<keyword evidence="4 5" id="KW-0413">Isomerase</keyword>
<evidence type="ECO:0000256" key="4">
    <source>
        <dbReference type="ARBA" id="ARBA00023235"/>
    </source>
</evidence>
<dbReference type="PANTHER" id="PTHR43811">
    <property type="entry name" value="FKBP-TYPE PEPTIDYL-PROLYL CIS-TRANS ISOMERASE FKPA"/>
    <property type="match status" value="1"/>
</dbReference>
<comment type="catalytic activity">
    <reaction evidence="1 5 6">
        <text>[protein]-peptidylproline (omega=180) = [protein]-peptidylproline (omega=0)</text>
        <dbReference type="Rhea" id="RHEA:16237"/>
        <dbReference type="Rhea" id="RHEA-COMP:10747"/>
        <dbReference type="Rhea" id="RHEA-COMP:10748"/>
        <dbReference type="ChEBI" id="CHEBI:83833"/>
        <dbReference type="ChEBI" id="CHEBI:83834"/>
        <dbReference type="EC" id="5.2.1.8"/>
    </reaction>
</comment>